<accession>A0A923LDG0</accession>
<dbReference type="PIRSF" id="PIRSF006078">
    <property type="entry name" value="GlxK"/>
    <property type="match status" value="1"/>
</dbReference>
<evidence type="ECO:0000256" key="1">
    <source>
        <dbReference type="ARBA" id="ARBA00006284"/>
    </source>
</evidence>
<dbReference type="PANTHER" id="PTHR21599:SF0">
    <property type="entry name" value="GLYCERATE KINASE"/>
    <property type="match status" value="1"/>
</dbReference>
<dbReference type="InterPro" id="IPR018193">
    <property type="entry name" value="Glyc_kinase_flavodox-like_fold"/>
</dbReference>
<protein>
    <submittedName>
        <fullName evidence="5">Glycerate kinase</fullName>
    </submittedName>
</protein>
<sequence length="383" mass="39977">MKTVIAIDSFKGSLTSMEAGQAIAEGIRRADKTAEPVVRPLADGGEGTVEALVSGMNGSLRSLTVTGPLGEPVTASYGIVDTETADGEKLAVLEMSAAAGITLVPPEKRNPLFTTTYGVGELIRDALAQGCRRFLIGIGGSATNDGGIGMLEALGFGFLDAEGKPVRRGAAGLEELREIRTEGALEQLSGCEFRIACDVTNPLCGDQGCSAVYGPQKGADPDMIKNMDAWLGRYAALAAQTLGDADPEYPGTGAAGGLGFAFRSFLKGDLQSGIGIVLEETRLEETLRTADLVVTGEGRLDGQTAMGKAPVGVAALAKKYGKPVVAFAGSVTRDAIACHEKGIDAFFPILRGICTLEEAMEPETARRNLADTAEQVYRLWTAR</sequence>
<dbReference type="InterPro" id="IPR004381">
    <property type="entry name" value="Glycerate_kinase"/>
</dbReference>
<dbReference type="Proteomes" id="UP000649345">
    <property type="component" value="Unassembled WGS sequence"/>
</dbReference>
<organism evidence="5 6">
    <name type="scientific">Anaerosacchariphilus hominis</name>
    <dbReference type="NCBI Taxonomy" id="2763017"/>
    <lineage>
        <taxon>Bacteria</taxon>
        <taxon>Bacillati</taxon>
        <taxon>Bacillota</taxon>
        <taxon>Clostridia</taxon>
        <taxon>Lachnospirales</taxon>
        <taxon>Lachnospiraceae</taxon>
        <taxon>Anaerosacchariphilus</taxon>
    </lineage>
</organism>
<dbReference type="NCBIfam" id="TIGR00045">
    <property type="entry name" value="glycerate kinase"/>
    <property type="match status" value="1"/>
</dbReference>
<dbReference type="Pfam" id="PF02595">
    <property type="entry name" value="Gly_kinase"/>
    <property type="match status" value="1"/>
</dbReference>
<dbReference type="GO" id="GO:0031388">
    <property type="term" value="P:organic acid phosphorylation"/>
    <property type="evidence" value="ECO:0007669"/>
    <property type="project" value="UniProtKB-UniRule"/>
</dbReference>
<dbReference type="Gene3D" id="3.40.50.10350">
    <property type="entry name" value="Glycerate kinase, domain 1"/>
    <property type="match status" value="1"/>
</dbReference>
<evidence type="ECO:0000313" key="5">
    <source>
        <dbReference type="EMBL" id="MBC5660301.1"/>
    </source>
</evidence>
<keyword evidence="6" id="KW-1185">Reference proteome</keyword>
<evidence type="ECO:0000256" key="4">
    <source>
        <dbReference type="PIRNR" id="PIRNR006078"/>
    </source>
</evidence>
<dbReference type="RefSeq" id="WP_186872462.1">
    <property type="nucleotide sequence ID" value="NZ_JACOOR010000006.1"/>
</dbReference>
<gene>
    <name evidence="5" type="ORF">H8S44_11010</name>
</gene>
<evidence type="ECO:0000313" key="6">
    <source>
        <dbReference type="Proteomes" id="UP000649345"/>
    </source>
</evidence>
<dbReference type="SUPFAM" id="SSF110738">
    <property type="entry name" value="Glycerate kinase I"/>
    <property type="match status" value="1"/>
</dbReference>
<dbReference type="InterPro" id="IPR036129">
    <property type="entry name" value="Glycerate_kinase_sf"/>
</dbReference>
<name>A0A923LDG0_9FIRM</name>
<comment type="caution">
    <text evidence="5">The sequence shown here is derived from an EMBL/GenBank/DDBJ whole genome shotgun (WGS) entry which is preliminary data.</text>
</comment>
<reference evidence="5" key="1">
    <citation type="submission" date="2020-08" db="EMBL/GenBank/DDBJ databases">
        <title>Genome public.</title>
        <authorList>
            <person name="Liu C."/>
            <person name="Sun Q."/>
        </authorList>
    </citation>
    <scope>NUCLEOTIDE SEQUENCE</scope>
    <source>
        <strain evidence="5">NSJ-68</strain>
    </source>
</reference>
<dbReference type="EMBL" id="JACOOR010000006">
    <property type="protein sequence ID" value="MBC5660301.1"/>
    <property type="molecule type" value="Genomic_DNA"/>
</dbReference>
<keyword evidence="3 4" id="KW-0418">Kinase</keyword>
<dbReference type="GO" id="GO:0008887">
    <property type="term" value="F:glycerate kinase activity"/>
    <property type="evidence" value="ECO:0007669"/>
    <property type="project" value="UniProtKB-UniRule"/>
</dbReference>
<dbReference type="AlphaFoldDB" id="A0A923LDG0"/>
<evidence type="ECO:0000256" key="2">
    <source>
        <dbReference type="ARBA" id="ARBA00022679"/>
    </source>
</evidence>
<dbReference type="Gene3D" id="3.90.1510.10">
    <property type="entry name" value="Glycerate kinase, domain 2"/>
    <property type="match status" value="1"/>
</dbReference>
<comment type="similarity">
    <text evidence="1 4">Belongs to the glycerate kinase type-1 family.</text>
</comment>
<keyword evidence="2 4" id="KW-0808">Transferase</keyword>
<evidence type="ECO:0000256" key="3">
    <source>
        <dbReference type="ARBA" id="ARBA00022777"/>
    </source>
</evidence>
<proteinExistence type="inferred from homology"/>
<dbReference type="PANTHER" id="PTHR21599">
    <property type="entry name" value="GLYCERATE KINASE"/>
    <property type="match status" value="1"/>
</dbReference>
<dbReference type="InterPro" id="IPR018197">
    <property type="entry name" value="Glycerate_kinase_RE-like"/>
</dbReference>